<feature type="transmembrane region" description="Helical" evidence="1">
    <location>
        <begin position="89"/>
        <end position="108"/>
    </location>
</feature>
<feature type="transmembrane region" description="Helical" evidence="1">
    <location>
        <begin position="193"/>
        <end position="209"/>
    </location>
</feature>
<dbReference type="GO" id="GO:0016747">
    <property type="term" value="F:acyltransferase activity, transferring groups other than amino-acyl groups"/>
    <property type="evidence" value="ECO:0007669"/>
    <property type="project" value="InterPro"/>
</dbReference>
<accession>A0A1I7SEJ8</accession>
<organism evidence="6 8">
    <name type="scientific">Bursaphelenchus xylophilus</name>
    <name type="common">Pinewood nematode worm</name>
    <name type="synonym">Aphelenchoides xylophilus</name>
    <dbReference type="NCBI Taxonomy" id="6326"/>
    <lineage>
        <taxon>Eukaryota</taxon>
        <taxon>Metazoa</taxon>
        <taxon>Ecdysozoa</taxon>
        <taxon>Nematoda</taxon>
        <taxon>Chromadorea</taxon>
        <taxon>Rhabditida</taxon>
        <taxon>Tylenchina</taxon>
        <taxon>Tylenchomorpha</taxon>
        <taxon>Aphelenchoidea</taxon>
        <taxon>Aphelenchoididae</taxon>
        <taxon>Bursaphelenchus</taxon>
    </lineage>
</organism>
<gene>
    <name evidence="4" type="ORF">BXYJ_LOCUS8177</name>
</gene>
<dbReference type="PANTHER" id="PTHR23028">
    <property type="entry name" value="ACETYLTRANSFERASE"/>
    <property type="match status" value="1"/>
</dbReference>
<dbReference type="eggNOG" id="ENOG502SGA9">
    <property type="taxonomic scope" value="Eukaryota"/>
</dbReference>
<name>A0A1I7SEJ8_BURXY</name>
<evidence type="ECO:0000259" key="3">
    <source>
        <dbReference type="Pfam" id="PF19040"/>
    </source>
</evidence>
<feature type="transmembrane region" description="Helical" evidence="1">
    <location>
        <begin position="117"/>
        <end position="136"/>
    </location>
</feature>
<evidence type="ECO:0000313" key="8">
    <source>
        <dbReference type="WBParaSite" id="BXY_1145700.1"/>
    </source>
</evidence>
<dbReference type="Pfam" id="PF01757">
    <property type="entry name" value="Acyl_transf_3"/>
    <property type="match status" value="1"/>
</dbReference>
<dbReference type="GO" id="GO:0016020">
    <property type="term" value="C:membrane"/>
    <property type="evidence" value="ECO:0007669"/>
    <property type="project" value="TreeGrafter"/>
</dbReference>
<keyword evidence="1" id="KW-0472">Membrane</keyword>
<feature type="transmembrane region" description="Helical" evidence="1">
    <location>
        <begin position="310"/>
        <end position="329"/>
    </location>
</feature>
<feature type="transmembrane region" description="Helical" evidence="1">
    <location>
        <begin position="27"/>
        <end position="46"/>
    </location>
</feature>
<dbReference type="GO" id="GO:0000271">
    <property type="term" value="P:polysaccharide biosynthetic process"/>
    <property type="evidence" value="ECO:0007669"/>
    <property type="project" value="TreeGrafter"/>
</dbReference>
<dbReference type="InterPro" id="IPR002656">
    <property type="entry name" value="Acyl_transf_3_dom"/>
</dbReference>
<dbReference type="OrthoDB" id="92766at2759"/>
<sequence length="676" mass="77141">MHNILSSKEFTTQNVITFYFRRVRRIVPTYISVLILTVFASIYFFVPSEYPTILRELSSAASFTSNIFNLPAQGYFAIKNAFPLFLHTWSLSVELQFYLIVPGIYYLYHHLQEVNKIAGIGFVMAIGLVSLGYQVYNREDVNLAHMGLFSRVWQFLIGFLVNALQPKQAEGLYQKLPLHEEESLPVSTFNYKFVIKYILVIALLAQLYYPISSIAYFNRFLCTLTSALFIMIKEKTFLESSVVVYVGDVSYSIYLLHWPGIIIAKYVADWEVDGPGIPEGTILIQGVFVTSILVEKAFKDLSACITNWPRLLFVLFVLYIALGSSALFMESLEPQMSLDLLSSQLQFNETNNTTAPQFPLAELAKIPMAKPFLPEMAERNRNLIEKTITMYEHRNNLTLTNDEAIAMVADSEIHRDEGQRQCRAELIMKLGNTSFSNQFIACQVEGTGDKEILIIGNSLALDLFVGMRTRWRHLYKRLSIYADLCVIPIYTPDGATKPEGDFLSFVEKWDRPIDTLIVRHSYYQFSQIHPDCKNVPMNDDYVAKHLLKQAQEFYNQASRLAKLVVMGFAEYESGFKPQKLAKALVEGKISSLNFNFTRSQQHAAKVNDVIAAVNCTNCMKVDFMADFCSHVTDTCYAVTEHRIPMFVDNVHLTVFGDFVIADLLLDAVKKHRQLFK</sequence>
<keyword evidence="1" id="KW-1133">Transmembrane helix</keyword>
<dbReference type="Proteomes" id="UP000095284">
    <property type="component" value="Unplaced"/>
</dbReference>
<feature type="domain" description="Acyltransferase 3" evidence="2">
    <location>
        <begin position="10"/>
        <end position="292"/>
    </location>
</feature>
<dbReference type="InterPro" id="IPR043968">
    <property type="entry name" value="SGNH"/>
</dbReference>
<dbReference type="Pfam" id="PF19040">
    <property type="entry name" value="SGNH"/>
    <property type="match status" value="1"/>
</dbReference>
<dbReference type="EMBL" id="CAJFDI010000004">
    <property type="protein sequence ID" value="CAD5224705.1"/>
    <property type="molecule type" value="Genomic_DNA"/>
</dbReference>
<dbReference type="PANTHER" id="PTHR23028:SF53">
    <property type="entry name" value="ACYL_TRANSF_3 DOMAIN-CONTAINING PROTEIN"/>
    <property type="match status" value="1"/>
</dbReference>
<evidence type="ECO:0000256" key="1">
    <source>
        <dbReference type="SAM" id="Phobius"/>
    </source>
</evidence>
<reference evidence="8" key="1">
    <citation type="submission" date="2016-11" db="UniProtKB">
        <authorList>
            <consortium name="WormBaseParasite"/>
        </authorList>
    </citation>
    <scope>IDENTIFICATION</scope>
</reference>
<dbReference type="Proteomes" id="UP000659654">
    <property type="component" value="Unassembled WGS sequence"/>
</dbReference>
<dbReference type="InterPro" id="IPR050879">
    <property type="entry name" value="Acyltransferase_3"/>
</dbReference>
<dbReference type="AlphaFoldDB" id="A0A1I7SEJ8"/>
<evidence type="ECO:0000313" key="5">
    <source>
        <dbReference type="EMBL" id="CAG9113574.1"/>
    </source>
</evidence>
<evidence type="ECO:0000259" key="2">
    <source>
        <dbReference type="Pfam" id="PF01757"/>
    </source>
</evidence>
<feature type="transmembrane region" description="Helical" evidence="1">
    <location>
        <begin position="280"/>
        <end position="298"/>
    </location>
</feature>
<reference evidence="5" key="2">
    <citation type="submission" date="2020-08" db="EMBL/GenBank/DDBJ databases">
        <authorList>
            <person name="Kikuchi T."/>
        </authorList>
    </citation>
    <scope>NUCLEOTIDE SEQUENCE</scope>
    <source>
        <strain evidence="4">Ka4C1</strain>
    </source>
</reference>
<dbReference type="WBParaSite" id="BXY_1145700.1">
    <property type="protein sequence ID" value="BXY_1145700.1"/>
    <property type="gene ID" value="BXY_1145700"/>
</dbReference>
<dbReference type="Proteomes" id="UP000582659">
    <property type="component" value="Unassembled WGS sequence"/>
</dbReference>
<proteinExistence type="predicted"/>
<evidence type="ECO:0000313" key="6">
    <source>
        <dbReference type="Proteomes" id="UP000095284"/>
    </source>
</evidence>
<evidence type="ECO:0000313" key="4">
    <source>
        <dbReference type="EMBL" id="CAD5224705.1"/>
    </source>
</evidence>
<feature type="domain" description="SGNH" evidence="3">
    <location>
        <begin position="440"/>
        <end position="662"/>
    </location>
</feature>
<keyword evidence="1" id="KW-0812">Transmembrane</keyword>
<protein>
    <submittedName>
        <fullName evidence="4">(pine wood nematode) hypothetical protein</fullName>
    </submittedName>
</protein>
<feature type="transmembrane region" description="Helical" evidence="1">
    <location>
        <begin position="244"/>
        <end position="268"/>
    </location>
</feature>
<keyword evidence="7" id="KW-1185">Reference proteome</keyword>
<dbReference type="EMBL" id="CAJFCV020000004">
    <property type="protein sequence ID" value="CAG9113574.1"/>
    <property type="molecule type" value="Genomic_DNA"/>
</dbReference>
<evidence type="ECO:0000313" key="7">
    <source>
        <dbReference type="Proteomes" id="UP000659654"/>
    </source>
</evidence>